<dbReference type="Proteomes" id="UP001179952">
    <property type="component" value="Unassembled WGS sequence"/>
</dbReference>
<reference evidence="1" key="1">
    <citation type="journal article" date="2023" name="Nat. Commun.">
        <title>Diploid and tetraploid genomes of Acorus and the evolution of monocots.</title>
        <authorList>
            <person name="Ma L."/>
            <person name="Liu K.W."/>
            <person name="Li Z."/>
            <person name="Hsiao Y.Y."/>
            <person name="Qi Y."/>
            <person name="Fu T."/>
            <person name="Tang G.D."/>
            <person name="Zhang D."/>
            <person name="Sun W.H."/>
            <person name="Liu D.K."/>
            <person name="Li Y."/>
            <person name="Chen G.Z."/>
            <person name="Liu X.D."/>
            <person name="Liao X.Y."/>
            <person name="Jiang Y.T."/>
            <person name="Yu X."/>
            <person name="Hao Y."/>
            <person name="Huang J."/>
            <person name="Zhao X.W."/>
            <person name="Ke S."/>
            <person name="Chen Y.Y."/>
            <person name="Wu W.L."/>
            <person name="Hsu J.L."/>
            <person name="Lin Y.F."/>
            <person name="Huang M.D."/>
            <person name="Li C.Y."/>
            <person name="Huang L."/>
            <person name="Wang Z.W."/>
            <person name="Zhao X."/>
            <person name="Zhong W.Y."/>
            <person name="Peng D.H."/>
            <person name="Ahmad S."/>
            <person name="Lan S."/>
            <person name="Zhang J.S."/>
            <person name="Tsai W.C."/>
            <person name="Van de Peer Y."/>
            <person name="Liu Z.J."/>
        </authorList>
    </citation>
    <scope>NUCLEOTIDE SEQUENCE</scope>
    <source>
        <strain evidence="1">SCP</strain>
    </source>
</reference>
<organism evidence="1 2">
    <name type="scientific">Acorus gramineus</name>
    <name type="common">Dwarf sweet flag</name>
    <dbReference type="NCBI Taxonomy" id="55184"/>
    <lineage>
        <taxon>Eukaryota</taxon>
        <taxon>Viridiplantae</taxon>
        <taxon>Streptophyta</taxon>
        <taxon>Embryophyta</taxon>
        <taxon>Tracheophyta</taxon>
        <taxon>Spermatophyta</taxon>
        <taxon>Magnoliopsida</taxon>
        <taxon>Liliopsida</taxon>
        <taxon>Acoraceae</taxon>
        <taxon>Acorus</taxon>
    </lineage>
</organism>
<dbReference type="AlphaFoldDB" id="A0AAV9BU67"/>
<evidence type="ECO:0000313" key="1">
    <source>
        <dbReference type="EMBL" id="KAK1280240.1"/>
    </source>
</evidence>
<protein>
    <submittedName>
        <fullName evidence="1">Uncharacterized protein</fullName>
    </submittedName>
</protein>
<gene>
    <name evidence="1" type="ORF">QJS04_geneDACA002741</name>
</gene>
<evidence type="ECO:0000313" key="2">
    <source>
        <dbReference type="Proteomes" id="UP001179952"/>
    </source>
</evidence>
<comment type="caution">
    <text evidence="1">The sequence shown here is derived from an EMBL/GenBank/DDBJ whole genome shotgun (WGS) entry which is preliminary data.</text>
</comment>
<reference evidence="1" key="2">
    <citation type="submission" date="2023-06" db="EMBL/GenBank/DDBJ databases">
        <authorList>
            <person name="Ma L."/>
            <person name="Liu K.-W."/>
            <person name="Li Z."/>
            <person name="Hsiao Y.-Y."/>
            <person name="Qi Y."/>
            <person name="Fu T."/>
            <person name="Tang G."/>
            <person name="Zhang D."/>
            <person name="Sun W.-H."/>
            <person name="Liu D.-K."/>
            <person name="Li Y."/>
            <person name="Chen G.-Z."/>
            <person name="Liu X.-D."/>
            <person name="Liao X.-Y."/>
            <person name="Jiang Y.-T."/>
            <person name="Yu X."/>
            <person name="Hao Y."/>
            <person name="Huang J."/>
            <person name="Zhao X.-W."/>
            <person name="Ke S."/>
            <person name="Chen Y.-Y."/>
            <person name="Wu W.-L."/>
            <person name="Hsu J.-L."/>
            <person name="Lin Y.-F."/>
            <person name="Huang M.-D."/>
            <person name="Li C.-Y."/>
            <person name="Huang L."/>
            <person name="Wang Z.-W."/>
            <person name="Zhao X."/>
            <person name="Zhong W.-Y."/>
            <person name="Peng D.-H."/>
            <person name="Ahmad S."/>
            <person name="Lan S."/>
            <person name="Zhang J.-S."/>
            <person name="Tsai W.-C."/>
            <person name="Van De Peer Y."/>
            <person name="Liu Z.-J."/>
        </authorList>
    </citation>
    <scope>NUCLEOTIDE SEQUENCE</scope>
    <source>
        <strain evidence="1">SCP</strain>
        <tissue evidence="1">Leaves</tissue>
    </source>
</reference>
<dbReference type="EMBL" id="JAUJYN010000001">
    <property type="protein sequence ID" value="KAK1280240.1"/>
    <property type="molecule type" value="Genomic_DNA"/>
</dbReference>
<sequence>MSRVEPADNGSPPTPLCQYVYHFETKIDLYLLYFAIHVSSLRELARPMPTN</sequence>
<name>A0AAV9BU67_ACOGR</name>
<keyword evidence="2" id="KW-1185">Reference proteome</keyword>
<accession>A0AAV9BU67</accession>
<proteinExistence type="predicted"/>